<evidence type="ECO:0000256" key="1">
    <source>
        <dbReference type="ARBA" id="ARBA00006484"/>
    </source>
</evidence>
<gene>
    <name evidence="4" type="ORF">ACFOSE_05040</name>
</gene>
<evidence type="ECO:0000256" key="3">
    <source>
        <dbReference type="RuleBase" id="RU000363"/>
    </source>
</evidence>
<dbReference type="PRINTS" id="PR00081">
    <property type="entry name" value="GDHRDH"/>
</dbReference>
<dbReference type="PANTHER" id="PTHR44196">
    <property type="entry name" value="DEHYDROGENASE/REDUCTASE SDR FAMILY MEMBER 7B"/>
    <property type="match status" value="1"/>
</dbReference>
<evidence type="ECO:0000313" key="5">
    <source>
        <dbReference type="Proteomes" id="UP001595901"/>
    </source>
</evidence>
<dbReference type="InterPro" id="IPR020904">
    <property type="entry name" value="Sc_DH/Rdtase_CS"/>
</dbReference>
<dbReference type="Pfam" id="PF00106">
    <property type="entry name" value="adh_short"/>
    <property type="match status" value="1"/>
</dbReference>
<organism evidence="4 5">
    <name type="scientific">Streptococcus dentapri</name>
    <dbReference type="NCBI Taxonomy" id="573564"/>
    <lineage>
        <taxon>Bacteria</taxon>
        <taxon>Bacillati</taxon>
        <taxon>Bacillota</taxon>
        <taxon>Bacilli</taxon>
        <taxon>Lactobacillales</taxon>
        <taxon>Streptococcaceae</taxon>
        <taxon>Streptococcus</taxon>
    </lineage>
</organism>
<dbReference type="PROSITE" id="PS00061">
    <property type="entry name" value="ADH_SHORT"/>
    <property type="match status" value="1"/>
</dbReference>
<dbReference type="PANTHER" id="PTHR44196:SF1">
    <property type="entry name" value="DEHYDROGENASE_REDUCTASE SDR FAMILY MEMBER 7B"/>
    <property type="match status" value="1"/>
</dbReference>
<dbReference type="EC" id="1.-.-.-" evidence="4"/>
<dbReference type="GO" id="GO:0016491">
    <property type="term" value="F:oxidoreductase activity"/>
    <property type="evidence" value="ECO:0007669"/>
    <property type="project" value="UniProtKB-KW"/>
</dbReference>
<comment type="similarity">
    <text evidence="1 3">Belongs to the short-chain dehydrogenases/reductases (SDR) family.</text>
</comment>
<keyword evidence="2 4" id="KW-0560">Oxidoreductase</keyword>
<dbReference type="RefSeq" id="WP_380431272.1">
    <property type="nucleotide sequence ID" value="NZ_JBHSAC010000045.1"/>
</dbReference>
<comment type="caution">
    <text evidence="4">The sequence shown here is derived from an EMBL/GenBank/DDBJ whole genome shotgun (WGS) entry which is preliminary data.</text>
</comment>
<name>A0ABV8D0Z1_9STRE</name>
<evidence type="ECO:0000256" key="2">
    <source>
        <dbReference type="ARBA" id="ARBA00023002"/>
    </source>
</evidence>
<dbReference type="InterPro" id="IPR002347">
    <property type="entry name" value="SDR_fam"/>
</dbReference>
<sequence length="254" mass="28134">MKRIIAITGASGDLAQALIKTLSAEDNTIIAIGRSKERLAQLYSQFPNVEPRAVNMRDDEAIAQLVADIYRDYGTINVFINNAGFGEFKDFDQFEPEDIREHFDINTLATINFSRLIGQKMAEEGAGHIINIASMAGKMGTAKASVYAGTKFAVIGYSNALRLELAEKNVFVTTVNPGPIVTKFFDRADPSGNYLKAIERFSLSPEQVANKMIKNLGKNKREINLPLAMAAIAKFYTLFPGFADFLSRKVFNYK</sequence>
<protein>
    <submittedName>
        <fullName evidence="4">SDR family NAD(P)-dependent oxidoreductase</fullName>
        <ecNumber evidence="4">1.-.-.-</ecNumber>
    </submittedName>
</protein>
<evidence type="ECO:0000313" key="4">
    <source>
        <dbReference type="EMBL" id="MFC3932141.1"/>
    </source>
</evidence>
<dbReference type="PRINTS" id="PR00080">
    <property type="entry name" value="SDRFAMILY"/>
</dbReference>
<dbReference type="SUPFAM" id="SSF51735">
    <property type="entry name" value="NAD(P)-binding Rossmann-fold domains"/>
    <property type="match status" value="1"/>
</dbReference>
<dbReference type="Gene3D" id="3.40.50.720">
    <property type="entry name" value="NAD(P)-binding Rossmann-like Domain"/>
    <property type="match status" value="1"/>
</dbReference>
<dbReference type="Proteomes" id="UP001595901">
    <property type="component" value="Unassembled WGS sequence"/>
</dbReference>
<keyword evidence="5" id="KW-1185">Reference proteome</keyword>
<dbReference type="InterPro" id="IPR036291">
    <property type="entry name" value="NAD(P)-bd_dom_sf"/>
</dbReference>
<dbReference type="EMBL" id="JBHSAC010000045">
    <property type="protein sequence ID" value="MFC3932141.1"/>
    <property type="molecule type" value="Genomic_DNA"/>
</dbReference>
<accession>A0ABV8D0Z1</accession>
<proteinExistence type="inferred from homology"/>
<reference evidence="5" key="1">
    <citation type="journal article" date="2019" name="Int. J. Syst. Evol. Microbiol.">
        <title>The Global Catalogue of Microorganisms (GCM) 10K type strain sequencing project: providing services to taxonomists for standard genome sequencing and annotation.</title>
        <authorList>
            <consortium name="The Broad Institute Genomics Platform"/>
            <consortium name="The Broad Institute Genome Sequencing Center for Infectious Disease"/>
            <person name="Wu L."/>
            <person name="Ma J."/>
        </authorList>
    </citation>
    <scope>NUCLEOTIDE SEQUENCE [LARGE SCALE GENOMIC DNA]</scope>
    <source>
        <strain evidence="5">CCUG 58728</strain>
    </source>
</reference>